<dbReference type="EMBL" id="VDEP01000219">
    <property type="protein sequence ID" value="KAA1122723.1"/>
    <property type="molecule type" value="Genomic_DNA"/>
</dbReference>
<evidence type="ECO:0000313" key="3">
    <source>
        <dbReference type="Proteomes" id="UP000325313"/>
    </source>
</evidence>
<accession>A0A5B0RCC8</accession>
<dbReference type="AlphaFoldDB" id="A0A5B0RCC8"/>
<reference evidence="2 3" key="1">
    <citation type="submission" date="2019-05" db="EMBL/GenBank/DDBJ databases">
        <title>Emergence of the Ug99 lineage of the wheat stem rust pathogen through somatic hybridization.</title>
        <authorList>
            <person name="Li F."/>
            <person name="Upadhyaya N.M."/>
            <person name="Sperschneider J."/>
            <person name="Matny O."/>
            <person name="Nguyen-Phuc H."/>
            <person name="Mago R."/>
            <person name="Raley C."/>
            <person name="Miller M.E."/>
            <person name="Silverstein K.A.T."/>
            <person name="Henningsen E."/>
            <person name="Hirsch C.D."/>
            <person name="Visser B."/>
            <person name="Pretorius Z.A."/>
            <person name="Steffenson B.J."/>
            <person name="Schwessinger B."/>
            <person name="Dodds P.N."/>
            <person name="Figueroa M."/>
        </authorList>
    </citation>
    <scope>NUCLEOTIDE SEQUENCE [LARGE SCALE GENOMIC DNA]</scope>
    <source>
        <strain evidence="2 3">Ug99</strain>
    </source>
</reference>
<organism evidence="2 3">
    <name type="scientific">Puccinia graminis f. sp. tritici</name>
    <dbReference type="NCBI Taxonomy" id="56615"/>
    <lineage>
        <taxon>Eukaryota</taxon>
        <taxon>Fungi</taxon>
        <taxon>Dikarya</taxon>
        <taxon>Basidiomycota</taxon>
        <taxon>Pucciniomycotina</taxon>
        <taxon>Pucciniomycetes</taxon>
        <taxon>Pucciniales</taxon>
        <taxon>Pucciniaceae</taxon>
        <taxon>Puccinia</taxon>
    </lineage>
</organism>
<comment type="caution">
    <text evidence="2">The sequence shown here is derived from an EMBL/GenBank/DDBJ whole genome shotgun (WGS) entry which is preliminary data.</text>
</comment>
<evidence type="ECO:0000313" key="2">
    <source>
        <dbReference type="EMBL" id="KAA1122723.1"/>
    </source>
</evidence>
<protein>
    <submittedName>
        <fullName evidence="2">Uncharacterized protein</fullName>
    </submittedName>
</protein>
<gene>
    <name evidence="2" type="ORF">PGTUg99_007272</name>
</gene>
<name>A0A5B0RCC8_PUCGR</name>
<evidence type="ECO:0000256" key="1">
    <source>
        <dbReference type="SAM" id="MobiDB-lite"/>
    </source>
</evidence>
<proteinExistence type="predicted"/>
<dbReference type="Proteomes" id="UP000325313">
    <property type="component" value="Unassembled WGS sequence"/>
</dbReference>
<feature type="region of interest" description="Disordered" evidence="1">
    <location>
        <begin position="45"/>
        <end position="66"/>
    </location>
</feature>
<sequence length="66" mass="7367">MSYGNDYRTISYPPNIPAAKDAEGVKIRPRWMNARAGFAQIEPPHLPRSSDWCPTSEVLSAPPLKN</sequence>